<organism evidence="3 4">
    <name type="scientific">Musa acuminata subsp. malaccensis</name>
    <name type="common">Wild banana</name>
    <name type="synonym">Musa malaccensis</name>
    <dbReference type="NCBI Taxonomy" id="214687"/>
    <lineage>
        <taxon>Eukaryota</taxon>
        <taxon>Viridiplantae</taxon>
        <taxon>Streptophyta</taxon>
        <taxon>Embryophyta</taxon>
        <taxon>Tracheophyta</taxon>
        <taxon>Spermatophyta</taxon>
        <taxon>Magnoliopsida</taxon>
        <taxon>Liliopsida</taxon>
        <taxon>Zingiberales</taxon>
        <taxon>Musaceae</taxon>
        <taxon>Musa</taxon>
    </lineage>
</organism>
<sequence length="122" mass="13645">MPVRKCVTTRFASSSDLFLVSPTSISPLQHRLHEILGHWPPFSFCAVLQNPYHRRALANHLRSPLLWHPPAHRPLQSGASLPRHGAATHQVCHAVVVSTLLLIFLSIYSACVEKIHTFCNVV</sequence>
<reference evidence="3" key="2">
    <citation type="submission" date="2021-05" db="UniProtKB">
        <authorList>
            <consortium name="EnsemblPlants"/>
        </authorList>
    </citation>
    <scope>IDENTIFICATION</scope>
    <source>
        <strain evidence="3">subsp. malaccensis</strain>
    </source>
</reference>
<gene>
    <name evidence="2" type="ORF">GSMUA_150840.1</name>
</gene>
<reference evidence="2" key="1">
    <citation type="submission" date="2021-03" db="EMBL/GenBank/DDBJ databases">
        <authorList>
            <consortium name="Genoscope - CEA"/>
            <person name="William W."/>
        </authorList>
    </citation>
    <scope>NUCLEOTIDE SEQUENCE</scope>
    <source>
        <strain evidence="2">Doubled-haploid Pahang</strain>
    </source>
</reference>
<dbReference type="InParanoid" id="A0A804JCN0"/>
<keyword evidence="1" id="KW-0472">Membrane</keyword>
<evidence type="ECO:0000256" key="1">
    <source>
        <dbReference type="SAM" id="Phobius"/>
    </source>
</evidence>
<keyword evidence="1" id="KW-0812">Transmembrane</keyword>
<dbReference type="EMBL" id="HG996471">
    <property type="protein sequence ID" value="CAG1845289.1"/>
    <property type="molecule type" value="Genomic_DNA"/>
</dbReference>
<dbReference type="EnsemblPlants" id="Ma06_t04650.1">
    <property type="protein sequence ID" value="Ma06_p04650.1"/>
    <property type="gene ID" value="Ma06_g04650"/>
</dbReference>
<evidence type="ECO:0000313" key="2">
    <source>
        <dbReference type="EMBL" id="CAG1845289.1"/>
    </source>
</evidence>
<proteinExistence type="predicted"/>
<dbReference type="AlphaFoldDB" id="A0A804JCN0"/>
<dbReference type="Gramene" id="Ma06_t04650.1">
    <property type="protein sequence ID" value="Ma06_p04650.1"/>
    <property type="gene ID" value="Ma06_g04650"/>
</dbReference>
<feature type="transmembrane region" description="Helical" evidence="1">
    <location>
        <begin position="91"/>
        <end position="110"/>
    </location>
</feature>
<name>A0A804JCN0_MUSAM</name>
<evidence type="ECO:0000313" key="4">
    <source>
        <dbReference type="Proteomes" id="UP000012960"/>
    </source>
</evidence>
<evidence type="ECO:0000313" key="3">
    <source>
        <dbReference type="EnsemblPlants" id="Ma06_p04650.1"/>
    </source>
</evidence>
<accession>A0A804JCN0</accession>
<keyword evidence="1" id="KW-1133">Transmembrane helix</keyword>
<dbReference type="Proteomes" id="UP000012960">
    <property type="component" value="Unplaced"/>
</dbReference>
<protein>
    <submittedName>
        <fullName evidence="2">(wild Malaysian banana) hypothetical protein</fullName>
    </submittedName>
</protein>
<keyword evidence="4" id="KW-1185">Reference proteome</keyword>